<keyword evidence="9" id="KW-1185">Reference proteome</keyword>
<evidence type="ECO:0000256" key="4">
    <source>
        <dbReference type="ARBA" id="ARBA00023098"/>
    </source>
</evidence>
<gene>
    <name evidence="8" type="ORF">EF834_16810</name>
</gene>
<dbReference type="PROSITE" id="PS00455">
    <property type="entry name" value="AMP_BINDING"/>
    <property type="match status" value="1"/>
</dbReference>
<comment type="caution">
    <text evidence="8">The sequence shown here is derived from an EMBL/GenBank/DDBJ whole genome shotgun (WGS) entry which is preliminary data.</text>
</comment>
<dbReference type="AlphaFoldDB" id="A0A438APB6"/>
<dbReference type="SUPFAM" id="SSF56801">
    <property type="entry name" value="Acetyl-CoA synthetase-like"/>
    <property type="match status" value="1"/>
</dbReference>
<reference evidence="8 9" key="1">
    <citation type="submission" date="2018-11" db="EMBL/GenBank/DDBJ databases">
        <title>Rhodococcus spongicola sp. nov. and Rhodococcus xishaensis sp. nov. from marine sponges.</title>
        <authorList>
            <person name="Li L."/>
            <person name="Lin H.W."/>
        </authorList>
    </citation>
    <scope>NUCLEOTIDE SEQUENCE [LARGE SCALE GENOMIC DNA]</scope>
    <source>
        <strain evidence="8 9">LHW50502</strain>
    </source>
</reference>
<dbReference type="EMBL" id="RKLN01000007">
    <property type="protein sequence ID" value="RVW00331.1"/>
    <property type="molecule type" value="Genomic_DNA"/>
</dbReference>
<comment type="catalytic activity">
    <reaction evidence="5">
        <text>a long-chain fatty acid + ATP + CoA = a long-chain fatty acyl-CoA + AMP + diphosphate</text>
        <dbReference type="Rhea" id="RHEA:15421"/>
        <dbReference type="ChEBI" id="CHEBI:30616"/>
        <dbReference type="ChEBI" id="CHEBI:33019"/>
        <dbReference type="ChEBI" id="CHEBI:57287"/>
        <dbReference type="ChEBI" id="CHEBI:57560"/>
        <dbReference type="ChEBI" id="CHEBI:83139"/>
        <dbReference type="ChEBI" id="CHEBI:456215"/>
        <dbReference type="EC" id="6.2.1.3"/>
    </reaction>
    <physiologicalReaction direction="left-to-right" evidence="5">
        <dbReference type="Rhea" id="RHEA:15422"/>
    </physiologicalReaction>
</comment>
<organism evidence="8 9">
    <name type="scientific">Rhodococcus spongiicola</name>
    <dbReference type="NCBI Taxonomy" id="2487352"/>
    <lineage>
        <taxon>Bacteria</taxon>
        <taxon>Bacillati</taxon>
        <taxon>Actinomycetota</taxon>
        <taxon>Actinomycetes</taxon>
        <taxon>Mycobacteriales</taxon>
        <taxon>Nocardiaceae</taxon>
        <taxon>Rhodococcus</taxon>
    </lineage>
</organism>
<keyword evidence="3" id="KW-0276">Fatty acid metabolism</keyword>
<evidence type="ECO:0000313" key="9">
    <source>
        <dbReference type="Proteomes" id="UP000284333"/>
    </source>
</evidence>
<dbReference type="PANTHER" id="PTHR43272">
    <property type="entry name" value="LONG-CHAIN-FATTY-ACID--COA LIGASE"/>
    <property type="match status" value="1"/>
</dbReference>
<proteinExistence type="inferred from homology"/>
<dbReference type="InterPro" id="IPR045851">
    <property type="entry name" value="AMP-bd_C_sf"/>
</dbReference>
<feature type="domain" description="AMP-dependent synthetase/ligase" evidence="7">
    <location>
        <begin position="23"/>
        <end position="430"/>
    </location>
</feature>
<evidence type="ECO:0000259" key="7">
    <source>
        <dbReference type="Pfam" id="PF00501"/>
    </source>
</evidence>
<evidence type="ECO:0000256" key="1">
    <source>
        <dbReference type="ARBA" id="ARBA00006432"/>
    </source>
</evidence>
<dbReference type="CDD" id="cd05907">
    <property type="entry name" value="VL_LC_FACS_like"/>
    <property type="match status" value="1"/>
</dbReference>
<dbReference type="GO" id="GO:0016020">
    <property type="term" value="C:membrane"/>
    <property type="evidence" value="ECO:0007669"/>
    <property type="project" value="TreeGrafter"/>
</dbReference>
<dbReference type="Pfam" id="PF00501">
    <property type="entry name" value="AMP-binding"/>
    <property type="match status" value="1"/>
</dbReference>
<dbReference type="InterPro" id="IPR042099">
    <property type="entry name" value="ANL_N_sf"/>
</dbReference>
<dbReference type="Gene3D" id="3.30.300.30">
    <property type="match status" value="1"/>
</dbReference>
<evidence type="ECO:0000256" key="2">
    <source>
        <dbReference type="ARBA" id="ARBA00022598"/>
    </source>
</evidence>
<evidence type="ECO:0000256" key="5">
    <source>
        <dbReference type="ARBA" id="ARBA00024484"/>
    </source>
</evidence>
<evidence type="ECO:0000313" key="8">
    <source>
        <dbReference type="EMBL" id="RVW00331.1"/>
    </source>
</evidence>
<keyword evidence="2 8" id="KW-0436">Ligase</keyword>
<dbReference type="Pfam" id="PF23562">
    <property type="entry name" value="AMP-binding_C_3"/>
    <property type="match status" value="1"/>
</dbReference>
<keyword evidence="4" id="KW-0443">Lipid metabolism</keyword>
<dbReference type="Gene3D" id="3.40.50.12780">
    <property type="entry name" value="N-terminal domain of ligase-like"/>
    <property type="match status" value="1"/>
</dbReference>
<accession>A0A438APB6</accession>
<sequence length="604" mass="64167">MSEFSVPATFTIPEDASAVDSVFEHAKTKPGHIVYRRLVNGSWTNVSAREFADQVTAVAKGLIADGVQPGDRVALMSATRYEWQLIDYAIWAAGAVTVPIYETSSADQVRWILEDSGAVVLIVETDKHSKTVAEVAEAAPDLRTTLQIETLAPSDGAVAILTARGTDVSDDEVRARVQGLKAADPATLIYTSGTTGRPKGCQLTHANLVAQSKSIIASSLGDLLTTPGAGTLMFLPLAHVLARAVSIAAFDAGAVVGHTSDIPNLVPTFAEFKPDFILSVPRVFEKVYNSAREKATSEGRGKIFDAAAATAVAWSEAQDKGGPGLLLNLKHAVFDRLVYSKLRAALGGKCQLAISGGAPLGARLGHFFRGIGITIYEGYGLTETTAAVTVNTIGKQKVGTVGRPLEGNAVRIAEDGEIMLRGPVVFSGYWHNEAATKEAIEDDGWFHTGDLGTVDPDGYVSITGRKKEIIVTAGGKNVAPAQLEDHLRAHPLISQAIVVGDQKPFIGALITIDAEALPGWNERHGKPAATTVAELLTDADLNAEIDEAVTEANKLVSQAEAIKKYRILPVDFSEETGELTPTMKLKRNVVHDSFADDITALYAK</sequence>
<dbReference type="RefSeq" id="WP_127948374.1">
    <property type="nucleotide sequence ID" value="NZ_RKLN01000007.1"/>
</dbReference>
<evidence type="ECO:0000256" key="6">
    <source>
        <dbReference type="ARBA" id="ARBA00032875"/>
    </source>
</evidence>
<dbReference type="PANTHER" id="PTHR43272:SF32">
    <property type="entry name" value="AMP-DEPENDENT SYNTHETASE_LIGASE DOMAIN-CONTAINING PROTEIN"/>
    <property type="match status" value="1"/>
</dbReference>
<dbReference type="GO" id="GO:0004467">
    <property type="term" value="F:long-chain fatty acid-CoA ligase activity"/>
    <property type="evidence" value="ECO:0007669"/>
    <property type="project" value="UniProtKB-EC"/>
</dbReference>
<protein>
    <recommendedName>
        <fullName evidence="6">Acyl-CoA synthetase</fullName>
    </recommendedName>
</protein>
<dbReference type="OrthoDB" id="9803968at2"/>
<comment type="similarity">
    <text evidence="1">Belongs to the ATP-dependent AMP-binding enzyme family.</text>
</comment>
<dbReference type="Proteomes" id="UP000284333">
    <property type="component" value="Unassembled WGS sequence"/>
</dbReference>
<evidence type="ECO:0000256" key="3">
    <source>
        <dbReference type="ARBA" id="ARBA00022832"/>
    </source>
</evidence>
<name>A0A438APB6_9NOCA</name>
<dbReference type="InterPro" id="IPR000873">
    <property type="entry name" value="AMP-dep_synth/lig_dom"/>
</dbReference>
<dbReference type="InterPro" id="IPR020845">
    <property type="entry name" value="AMP-binding_CS"/>
</dbReference>